<dbReference type="InterPro" id="IPR012961">
    <property type="entry name" value="Ski2/MTR4_C"/>
</dbReference>
<dbReference type="InterPro" id="IPR014001">
    <property type="entry name" value="Helicase_ATP-bd"/>
</dbReference>
<dbReference type="EMBL" id="JACGCM010001221">
    <property type="protein sequence ID" value="KAF6158465.1"/>
    <property type="molecule type" value="Genomic_DNA"/>
</dbReference>
<keyword evidence="5" id="KW-0472">Membrane</keyword>
<name>A0A7J7MU80_9MAGN</name>
<keyword evidence="1" id="KW-0547">Nucleotide-binding</keyword>
<dbReference type="Pfam" id="PF21408">
    <property type="entry name" value="MTR4-like_stalk"/>
    <property type="match status" value="1"/>
</dbReference>
<keyword evidence="2" id="KW-0378">Hydrolase</keyword>
<sequence length="430" mass="49391">MAFRDKQCVIYMFPLKALSNQKYQELTQEFSNVGLMTGVVTISPNASCLVMTTKILHGMLYRGSGMLKEVAWVIFDEIHYMKDRERGVVWEESIIFVPSVIKMVYLSATMSNATEFVEWICNLHKQPCHIVYTYFRPTSLQHYVFPVGGSGLYLIVDENEQFKDDHFVKLQDTFAKQKKQGDGNKSRNANSSGRIVKNGTSFGGSDIYKIVKFAMGLNMPAKTALFTSVRKWDGDSHQIIRSGEYTQYEKVRLYPFMTFINSLFVLVYYLISTFLYYVHALPEIGERVLKLEKEAAMLDASGEGELAEYHKLILDIAQLEKKMMSEIIRPERVLYFLLPGRLLQKFCNEQKNRSWVLKKLGHIDADGVVQLKRQAACLINTGDELLIAEQMFNGTFNDLDHHQVAVLASYFIPRQKSNEQIHLRTELGKC</sequence>
<dbReference type="Pfam" id="PF00270">
    <property type="entry name" value="DEAD"/>
    <property type="match status" value="1"/>
</dbReference>
<dbReference type="PROSITE" id="PS51192">
    <property type="entry name" value="HELICASE_ATP_BIND_1"/>
    <property type="match status" value="1"/>
</dbReference>
<dbReference type="GO" id="GO:0003676">
    <property type="term" value="F:nucleic acid binding"/>
    <property type="evidence" value="ECO:0007669"/>
    <property type="project" value="InterPro"/>
</dbReference>
<evidence type="ECO:0000256" key="1">
    <source>
        <dbReference type="ARBA" id="ARBA00022741"/>
    </source>
</evidence>
<reference evidence="7 8" key="1">
    <citation type="journal article" date="2020" name="IScience">
        <title>Genome Sequencing of the Endangered Kingdonia uniflora (Circaeasteraceae, Ranunculales) Reveals Potential Mechanisms of Evolutionary Specialization.</title>
        <authorList>
            <person name="Sun Y."/>
            <person name="Deng T."/>
            <person name="Zhang A."/>
            <person name="Moore M.J."/>
            <person name="Landis J.B."/>
            <person name="Lin N."/>
            <person name="Zhang H."/>
            <person name="Zhang X."/>
            <person name="Huang J."/>
            <person name="Zhang X."/>
            <person name="Sun H."/>
            <person name="Wang H."/>
        </authorList>
    </citation>
    <scope>NUCLEOTIDE SEQUENCE [LARGE SCALE GENOMIC DNA]</scope>
    <source>
        <strain evidence="7">TB1705</strain>
        <tissue evidence="7">Leaf</tissue>
    </source>
</reference>
<comment type="caution">
    <text evidence="7">The sequence shown here is derived from an EMBL/GenBank/DDBJ whole genome shotgun (WGS) entry which is preliminary data.</text>
</comment>
<dbReference type="GO" id="GO:0016787">
    <property type="term" value="F:hydrolase activity"/>
    <property type="evidence" value="ECO:0007669"/>
    <property type="project" value="UniProtKB-KW"/>
</dbReference>
<dbReference type="Gene3D" id="1.10.3380.30">
    <property type="match status" value="1"/>
</dbReference>
<evidence type="ECO:0000256" key="5">
    <source>
        <dbReference type="SAM" id="Phobius"/>
    </source>
</evidence>
<keyword evidence="3" id="KW-0347">Helicase</keyword>
<feature type="domain" description="Helicase ATP-binding" evidence="6">
    <location>
        <begin position="1"/>
        <end position="128"/>
    </location>
</feature>
<dbReference type="InterPro" id="IPR050699">
    <property type="entry name" value="RNA-DNA_Helicase"/>
</dbReference>
<dbReference type="GO" id="GO:0000460">
    <property type="term" value="P:maturation of 5.8S rRNA"/>
    <property type="evidence" value="ECO:0007669"/>
    <property type="project" value="TreeGrafter"/>
</dbReference>
<gene>
    <name evidence="7" type="ORF">GIB67_022062</name>
</gene>
<keyword evidence="8" id="KW-1185">Reference proteome</keyword>
<keyword evidence="4" id="KW-0067">ATP-binding</keyword>
<dbReference type="PANTHER" id="PTHR12131">
    <property type="entry name" value="ATP-DEPENDENT RNA AND DNA HELICASE"/>
    <property type="match status" value="1"/>
</dbReference>
<evidence type="ECO:0000313" key="8">
    <source>
        <dbReference type="Proteomes" id="UP000541444"/>
    </source>
</evidence>
<dbReference type="OrthoDB" id="1106778at2759"/>
<dbReference type="SUPFAM" id="SSF52540">
    <property type="entry name" value="P-loop containing nucleoside triphosphate hydrolases"/>
    <property type="match status" value="1"/>
</dbReference>
<keyword evidence="5" id="KW-0812">Transmembrane</keyword>
<dbReference type="Gene3D" id="3.40.50.300">
    <property type="entry name" value="P-loop containing nucleotide triphosphate hydrolases"/>
    <property type="match status" value="3"/>
</dbReference>
<proteinExistence type="predicted"/>
<keyword evidence="5" id="KW-1133">Transmembrane helix</keyword>
<dbReference type="Pfam" id="PF08148">
    <property type="entry name" value="DSHCT"/>
    <property type="match status" value="1"/>
</dbReference>
<evidence type="ECO:0000259" key="6">
    <source>
        <dbReference type="PROSITE" id="PS51192"/>
    </source>
</evidence>
<dbReference type="InterPro" id="IPR048392">
    <property type="entry name" value="MTR4-like_stalk"/>
</dbReference>
<evidence type="ECO:0000256" key="3">
    <source>
        <dbReference type="ARBA" id="ARBA00022806"/>
    </source>
</evidence>
<accession>A0A7J7MU80</accession>
<dbReference type="GO" id="GO:0004386">
    <property type="term" value="F:helicase activity"/>
    <property type="evidence" value="ECO:0007669"/>
    <property type="project" value="UniProtKB-KW"/>
</dbReference>
<feature type="transmembrane region" description="Helical" evidence="5">
    <location>
        <begin position="253"/>
        <end position="278"/>
    </location>
</feature>
<dbReference type="AlphaFoldDB" id="A0A7J7MU80"/>
<dbReference type="InterPro" id="IPR027417">
    <property type="entry name" value="P-loop_NTPase"/>
</dbReference>
<evidence type="ECO:0000313" key="7">
    <source>
        <dbReference type="EMBL" id="KAF6158465.1"/>
    </source>
</evidence>
<evidence type="ECO:0000256" key="4">
    <source>
        <dbReference type="ARBA" id="ARBA00022840"/>
    </source>
</evidence>
<organism evidence="7 8">
    <name type="scientific">Kingdonia uniflora</name>
    <dbReference type="NCBI Taxonomy" id="39325"/>
    <lineage>
        <taxon>Eukaryota</taxon>
        <taxon>Viridiplantae</taxon>
        <taxon>Streptophyta</taxon>
        <taxon>Embryophyta</taxon>
        <taxon>Tracheophyta</taxon>
        <taxon>Spermatophyta</taxon>
        <taxon>Magnoliopsida</taxon>
        <taxon>Ranunculales</taxon>
        <taxon>Circaeasteraceae</taxon>
        <taxon>Kingdonia</taxon>
    </lineage>
</organism>
<protein>
    <recommendedName>
        <fullName evidence="6">Helicase ATP-binding domain-containing protein</fullName>
    </recommendedName>
</protein>
<evidence type="ECO:0000256" key="2">
    <source>
        <dbReference type="ARBA" id="ARBA00022801"/>
    </source>
</evidence>
<dbReference type="Proteomes" id="UP000541444">
    <property type="component" value="Unassembled WGS sequence"/>
</dbReference>
<dbReference type="PANTHER" id="PTHR12131:SF7">
    <property type="entry name" value="EXOSOME RNA HELICASE MTR4"/>
    <property type="match status" value="1"/>
</dbReference>
<dbReference type="InterPro" id="IPR011545">
    <property type="entry name" value="DEAD/DEAH_box_helicase_dom"/>
</dbReference>
<dbReference type="GO" id="GO:0005634">
    <property type="term" value="C:nucleus"/>
    <property type="evidence" value="ECO:0007669"/>
    <property type="project" value="TreeGrafter"/>
</dbReference>
<dbReference type="GO" id="GO:0005524">
    <property type="term" value="F:ATP binding"/>
    <property type="evidence" value="ECO:0007669"/>
    <property type="project" value="UniProtKB-KW"/>
</dbReference>